<evidence type="ECO:0000313" key="4">
    <source>
        <dbReference type="EMBL" id="PWG62475.1"/>
    </source>
</evidence>
<dbReference type="PANTHER" id="PTHR45228">
    <property type="entry name" value="CYCLIC DI-GMP PHOSPHODIESTERASE TM_0186-RELATED"/>
    <property type="match status" value="1"/>
</dbReference>
<dbReference type="Pfam" id="PF13487">
    <property type="entry name" value="HD_5"/>
    <property type="match status" value="1"/>
</dbReference>
<evidence type="ECO:0000256" key="1">
    <source>
        <dbReference type="PROSITE-ProRule" id="PRU00169"/>
    </source>
</evidence>
<feature type="modified residue" description="4-aspartylphosphate" evidence="1">
    <location>
        <position position="57"/>
    </location>
</feature>
<dbReference type="Pfam" id="PF00072">
    <property type="entry name" value="Response_reg"/>
    <property type="match status" value="1"/>
</dbReference>
<keyword evidence="1" id="KW-0597">Phosphoprotein</keyword>
<dbReference type="InterPro" id="IPR011006">
    <property type="entry name" value="CheY-like_superfamily"/>
</dbReference>
<dbReference type="Gene3D" id="1.10.3210.10">
    <property type="entry name" value="Hypothetical protein af1432"/>
    <property type="match status" value="1"/>
</dbReference>
<dbReference type="InterPro" id="IPR052020">
    <property type="entry name" value="Cyclic_di-GMP/3'3'-cGAMP_PDE"/>
</dbReference>
<dbReference type="Proteomes" id="UP000245474">
    <property type="component" value="Unassembled WGS sequence"/>
</dbReference>
<dbReference type="CDD" id="cd00077">
    <property type="entry name" value="HDc"/>
    <property type="match status" value="1"/>
</dbReference>
<dbReference type="PROSITE" id="PS50110">
    <property type="entry name" value="RESPONSE_REGULATORY"/>
    <property type="match status" value="1"/>
</dbReference>
<keyword evidence="5" id="KW-1185">Reference proteome</keyword>
<evidence type="ECO:0000259" key="3">
    <source>
        <dbReference type="PROSITE" id="PS51832"/>
    </source>
</evidence>
<dbReference type="AlphaFoldDB" id="A0A2U2MZR4"/>
<dbReference type="SMART" id="SM00448">
    <property type="entry name" value="REC"/>
    <property type="match status" value="1"/>
</dbReference>
<dbReference type="SMART" id="SM00471">
    <property type="entry name" value="HDc"/>
    <property type="match status" value="1"/>
</dbReference>
<protein>
    <recommendedName>
        <fullName evidence="6">Two-component system response regulator</fullName>
    </recommendedName>
</protein>
<dbReference type="InterPro" id="IPR037522">
    <property type="entry name" value="HD_GYP_dom"/>
</dbReference>
<accession>A0A2U2MZR4</accession>
<gene>
    <name evidence="4" type="ORF">DEM34_11865</name>
</gene>
<organism evidence="4 5">
    <name type="scientific">Sediminicurvatus halobius</name>
    <dbReference type="NCBI Taxonomy" id="2182432"/>
    <lineage>
        <taxon>Bacteria</taxon>
        <taxon>Pseudomonadati</taxon>
        <taxon>Pseudomonadota</taxon>
        <taxon>Gammaproteobacteria</taxon>
        <taxon>Chromatiales</taxon>
        <taxon>Ectothiorhodospiraceae</taxon>
        <taxon>Sediminicurvatus</taxon>
    </lineage>
</organism>
<dbReference type="RefSeq" id="WP_109679033.1">
    <property type="nucleotide sequence ID" value="NZ_CP086615.1"/>
</dbReference>
<evidence type="ECO:0000313" key="5">
    <source>
        <dbReference type="Proteomes" id="UP000245474"/>
    </source>
</evidence>
<dbReference type="SUPFAM" id="SSF52172">
    <property type="entry name" value="CheY-like"/>
    <property type="match status" value="1"/>
</dbReference>
<sequence length="398" mass="42430">MSTDTTAEVVCVDDDPEVLRLLQDTLTGHGYSVIGYTSVSEARAGLARHGAEAVISDFKLPDGDGIALLAEVARDHPRSVRILITGYADYAASVRAINEGHCYAYLEKPWRARELLDTLAAGLHGARSIGGALAEVSPTPDANRSLDDLEPLLGAVPQLLGDHKPGHGERVAELLTGFCQHLGLGGAGFESLRLAALVHDVGEAGLPAETRELPESRLAAGARAAFERHPAIAAEWLARHPRLGTAAKIVRLHHERHDGRGFPEGLAGGGIPVPARLLALADAFDEALHGHLFPRRFSEQEACQFVEEERGRRFDPRVVNAFLRWRRQHGPAAATPQAAAGEGVPVSDLREGMVLAEDLTTSTGILLVPAGHRLSAALLSRIRALQGGVSGTVRIRAD</sequence>
<dbReference type="GO" id="GO:0008081">
    <property type="term" value="F:phosphoric diester hydrolase activity"/>
    <property type="evidence" value="ECO:0007669"/>
    <property type="project" value="UniProtKB-ARBA"/>
</dbReference>
<dbReference type="PANTHER" id="PTHR45228:SF4">
    <property type="entry name" value="LIPOPROTEIN"/>
    <property type="match status" value="1"/>
</dbReference>
<feature type="domain" description="Response regulatory" evidence="2">
    <location>
        <begin position="8"/>
        <end position="123"/>
    </location>
</feature>
<feature type="domain" description="HD-GYP" evidence="3">
    <location>
        <begin position="142"/>
        <end position="338"/>
    </location>
</feature>
<dbReference type="OrthoDB" id="9802066at2"/>
<dbReference type="InterPro" id="IPR003607">
    <property type="entry name" value="HD/PDEase_dom"/>
</dbReference>
<dbReference type="GO" id="GO:0000160">
    <property type="term" value="P:phosphorelay signal transduction system"/>
    <property type="evidence" value="ECO:0007669"/>
    <property type="project" value="InterPro"/>
</dbReference>
<dbReference type="EMBL" id="QFFI01000018">
    <property type="protein sequence ID" value="PWG62475.1"/>
    <property type="molecule type" value="Genomic_DNA"/>
</dbReference>
<evidence type="ECO:0000259" key="2">
    <source>
        <dbReference type="PROSITE" id="PS50110"/>
    </source>
</evidence>
<dbReference type="PROSITE" id="PS51832">
    <property type="entry name" value="HD_GYP"/>
    <property type="match status" value="1"/>
</dbReference>
<dbReference type="SUPFAM" id="SSF109604">
    <property type="entry name" value="HD-domain/PDEase-like"/>
    <property type="match status" value="1"/>
</dbReference>
<dbReference type="InterPro" id="IPR001789">
    <property type="entry name" value="Sig_transdc_resp-reg_receiver"/>
</dbReference>
<proteinExistence type="predicted"/>
<evidence type="ECO:0008006" key="6">
    <source>
        <dbReference type="Google" id="ProtNLM"/>
    </source>
</evidence>
<comment type="caution">
    <text evidence="4">The sequence shown here is derived from an EMBL/GenBank/DDBJ whole genome shotgun (WGS) entry which is preliminary data.</text>
</comment>
<name>A0A2U2MZR4_9GAMM</name>
<reference evidence="4 5" key="1">
    <citation type="submission" date="2018-05" db="EMBL/GenBank/DDBJ databases">
        <title>Spiribacter halobius sp. nov., a moderately halophilic bacterium isolated from marine solar saltern.</title>
        <authorList>
            <person name="Zheng W.-S."/>
            <person name="Lu D.-C."/>
            <person name="Du Z.-J."/>
        </authorList>
    </citation>
    <scope>NUCLEOTIDE SEQUENCE [LARGE SCALE GENOMIC DNA]</scope>
    <source>
        <strain evidence="4 5">E85</strain>
    </source>
</reference>
<dbReference type="Gene3D" id="3.40.50.2300">
    <property type="match status" value="1"/>
</dbReference>